<dbReference type="RefSeq" id="XP_031853727.1">
    <property type="nucleotide sequence ID" value="XM_031997836.1"/>
</dbReference>
<dbReference type="Proteomes" id="UP000398389">
    <property type="component" value="Unassembled WGS sequence"/>
</dbReference>
<evidence type="ECO:0000313" key="1">
    <source>
        <dbReference type="EMBL" id="VVT51504.1"/>
    </source>
</evidence>
<organism evidence="1 2">
    <name type="scientific">Magnusiomyces paraingens</name>
    <dbReference type="NCBI Taxonomy" id="2606893"/>
    <lineage>
        <taxon>Eukaryota</taxon>
        <taxon>Fungi</taxon>
        <taxon>Dikarya</taxon>
        <taxon>Ascomycota</taxon>
        <taxon>Saccharomycotina</taxon>
        <taxon>Dipodascomycetes</taxon>
        <taxon>Dipodascales</taxon>
        <taxon>Dipodascaceae</taxon>
        <taxon>Magnusiomyces</taxon>
    </lineage>
</organism>
<gene>
    <name evidence="1" type="ORF">SAPINGB_P003118</name>
</gene>
<dbReference type="InterPro" id="IPR036047">
    <property type="entry name" value="F-box-like_dom_sf"/>
</dbReference>
<proteinExistence type="predicted"/>
<keyword evidence="2" id="KW-1185">Reference proteome</keyword>
<evidence type="ECO:0008006" key="3">
    <source>
        <dbReference type="Google" id="ProtNLM"/>
    </source>
</evidence>
<evidence type="ECO:0000313" key="2">
    <source>
        <dbReference type="Proteomes" id="UP000398389"/>
    </source>
</evidence>
<reference evidence="1 2" key="1">
    <citation type="submission" date="2019-09" db="EMBL/GenBank/DDBJ databases">
        <authorList>
            <person name="Brejova B."/>
        </authorList>
    </citation>
    <scope>NUCLEOTIDE SEQUENCE [LARGE SCALE GENOMIC DNA]</scope>
</reference>
<protein>
    <recommendedName>
        <fullName evidence="3">F-box domain-containing protein</fullName>
    </recommendedName>
</protein>
<dbReference type="SUPFAM" id="SSF81383">
    <property type="entry name" value="F-box domain"/>
    <property type="match status" value="1"/>
</dbReference>
<dbReference type="EMBL" id="CABVLU010000002">
    <property type="protein sequence ID" value="VVT51504.1"/>
    <property type="molecule type" value="Genomic_DNA"/>
</dbReference>
<dbReference type="AlphaFoldDB" id="A0A5E8BIL8"/>
<dbReference type="GeneID" id="43581936"/>
<name>A0A5E8BIL8_9ASCO</name>
<accession>A0A5E8BIL8</accession>
<sequence length="614" mass="68600">MTPSIDFIDLPLELHVCIAQYLSAYDRKRLSQTSQSLRPVYSRESWRHCTVDDSSISSSSTTPSIHFLLHESDPSIADPYLQTRKVPLRALRNPQKHSWFIPDAVISLRVRQPLPPDVDCSKFKALRQVSYGETVEVRVENRPEEFPENCTTQLHISDTNDQTISRLLLYEVSKSTGLHPDPRSSAVTVSKLQVSPTSALPPSFQPSAFAPVFASSLQELSISVSSLGLHAGAWLEYLAYHTHHLPYLKHLSIDGPKIHISTVQTTRYPVAVTREILALTHISSHVTECRVAPMILYDYDLDDSVATPVSAQITIPAVTELDFANNTCYNLLAKYLHFPRLDRVFFKPSPFLLAANLTSMADGLTHLQIGGKLATSAGTLSSIAQLPHLRVWQCHYFDAAVVRDRFSYSTFNAYASQVLAKPEITSLSSRSGIPSWRNAEVQSQFHTALAAITSNPLTAFQTIKKLAADDCLRALLLTLCGIEAVFRVACHLRELTHLCVIYPDSFSTSPGLQALLEQNSPSSYSKNSLQQVRVALVSKHPRVDPDFACLPQGYGMLPCFNRAANSAHVLYDLAQQRDLSRYQEIDPSNGCSVINSYQIKYDDMFEHDFVEWEH</sequence>